<reference evidence="2 3" key="1">
    <citation type="submission" date="2022-07" db="EMBL/GenBank/DDBJ databases">
        <title>Genome-wide signatures of adaptation to extreme environments.</title>
        <authorList>
            <person name="Cho C.H."/>
            <person name="Yoon H.S."/>
        </authorList>
    </citation>
    <scope>NUCLEOTIDE SEQUENCE [LARGE SCALE GENOMIC DNA]</scope>
    <source>
        <strain evidence="2 3">108.79 E11</strain>
    </source>
</reference>
<feature type="compositionally biased region" description="Low complexity" evidence="1">
    <location>
        <begin position="93"/>
        <end position="104"/>
    </location>
</feature>
<comment type="caution">
    <text evidence="2">The sequence shown here is derived from an EMBL/GenBank/DDBJ whole genome shotgun (WGS) entry which is preliminary data.</text>
</comment>
<feature type="region of interest" description="Disordered" evidence="1">
    <location>
        <begin position="81"/>
        <end position="106"/>
    </location>
</feature>
<organism evidence="2 3">
    <name type="scientific">Galdieria yellowstonensis</name>
    <dbReference type="NCBI Taxonomy" id="3028027"/>
    <lineage>
        <taxon>Eukaryota</taxon>
        <taxon>Rhodophyta</taxon>
        <taxon>Bangiophyceae</taxon>
        <taxon>Galdieriales</taxon>
        <taxon>Galdieriaceae</taxon>
        <taxon>Galdieria</taxon>
    </lineage>
</organism>
<proteinExistence type="predicted"/>
<name>A0AAV9IMJ7_9RHOD</name>
<evidence type="ECO:0000313" key="2">
    <source>
        <dbReference type="EMBL" id="KAK4528512.1"/>
    </source>
</evidence>
<evidence type="ECO:0000256" key="1">
    <source>
        <dbReference type="SAM" id="MobiDB-lite"/>
    </source>
</evidence>
<protein>
    <submittedName>
        <fullName evidence="2">Uncharacterized protein</fullName>
    </submittedName>
</protein>
<sequence>MTTKLESFVILSKYAWLKMEEEDLEALLEEESRRKEQEDTQQVHQLLEENHTQRDGYSTESVGVQEEDDELEALLEQELQQKEAEDQQSQLPVATSSSKATSVSNDTRTVTNVAPSSVDATVFQVEERPVKPYFTKAESAWREDFEQPPLALQWTQEEFDLFCQQVVRLGPSALEQPWLIAKAIESKNALECLLLYEALRHQEYEVKLVLHPNKFVVEKSSFPVKRKKKSEPETAPIWTWERFIRHYQSLVTRKVERGFPTPPELRCYEPWSVGFWLRLSVKERRLLALSDWHILLSFCNTLRSSTCPPVLGSDPRVFVRILAYTCDYMRYITRVALSFAISESNYPSSLSVQVHMHHISKAIDIANEYYRYRANHRFYLGSEWLRESTQEYPSSYHVLTERPDEAYALDPYYEVVLLDYGWLNGSKQYVCVPTSLEAFPLTDLYFLEEWWHPQRRPTYRDLCNHLLARSVVEDWISLWLGQGKVSEAEWKQSYEYCSYPLSIAQDKNCHVSSSCRQWICNAGCYYLAYQCRYLMKCISLNRKFFPVTATIMPPMKGIYFDYFHWHMLQMHMEQYAWS</sequence>
<dbReference type="EMBL" id="JANCYU010000065">
    <property type="protein sequence ID" value="KAK4528512.1"/>
    <property type="molecule type" value="Genomic_DNA"/>
</dbReference>
<dbReference type="Proteomes" id="UP001300502">
    <property type="component" value="Unassembled WGS sequence"/>
</dbReference>
<evidence type="ECO:0000313" key="3">
    <source>
        <dbReference type="Proteomes" id="UP001300502"/>
    </source>
</evidence>
<keyword evidence="3" id="KW-1185">Reference proteome</keyword>
<accession>A0AAV9IMJ7</accession>
<dbReference type="AlphaFoldDB" id="A0AAV9IMJ7"/>
<gene>
    <name evidence="2" type="ORF">GAYE_SCF59G6456</name>
</gene>
<feature type="region of interest" description="Disordered" evidence="1">
    <location>
        <begin position="29"/>
        <end position="66"/>
    </location>
</feature>